<dbReference type="EC" id="3.1.11.6" evidence="5"/>
<sequence length="457" mass="51731">MTPATPQQVLSVRELTRTIKQRLETDPAFSDIWVQGEISNFIHHRSGHMYFTLKDKDSRIKSVMFASHNRTLPFLLKEGAKVLARGSVSVYERDGQYQLYVTQMQPDGIGSLFLAFEQLKEKLKQEGLFDPNVKKPIPSYPRAIGLVTSPTGAAVRDMMITLERRFPSIPVLLYPAHVQGVKAAPSIVRGIQIMNELDEVDVLIVGRGGGSLEELWAFNEEQVARAIFQSRIPVISAVGHETDTTIADYVADLRAATPTAAAELAVPDQRELKQRLKQLQERLGQSLTVKSADSRKRLERLQASPYLTHPKRYLLQEPSQYVDRLKEQLTYALDKAAAAKRQKLQQFAHQLNALHPRQRLQGLRKDTTLLRQQLTQSLQMVMKDKHHQLRSEMRQLDALSPLKIMQRGYSLVYDETGTQVRKSAAELKQGEQLRVRMQDGQVHCEVLSVEGEGNNGK</sequence>
<evidence type="ECO:0000256" key="5">
    <source>
        <dbReference type="HAMAP-Rule" id="MF_00378"/>
    </source>
</evidence>
<dbReference type="Proteomes" id="UP001597497">
    <property type="component" value="Unassembled WGS sequence"/>
</dbReference>
<dbReference type="Pfam" id="PF02601">
    <property type="entry name" value="Exonuc_VII_L"/>
    <property type="match status" value="1"/>
</dbReference>
<dbReference type="CDD" id="cd04489">
    <property type="entry name" value="ExoVII_LU_OBF"/>
    <property type="match status" value="1"/>
</dbReference>
<dbReference type="RefSeq" id="WP_379930336.1">
    <property type="nucleotide sequence ID" value="NZ_JBHUMM010000043.1"/>
</dbReference>
<evidence type="ECO:0000259" key="8">
    <source>
        <dbReference type="Pfam" id="PF13742"/>
    </source>
</evidence>
<keyword evidence="3 5" id="KW-0378">Hydrolase</keyword>
<comment type="subunit">
    <text evidence="5">Heterooligomer composed of large and small subunits.</text>
</comment>
<comment type="subcellular location">
    <subcellularLocation>
        <location evidence="5 6">Cytoplasm</location>
    </subcellularLocation>
</comment>
<dbReference type="GO" id="GO:0008855">
    <property type="term" value="F:exodeoxyribonuclease VII activity"/>
    <property type="evidence" value="ECO:0007669"/>
    <property type="project" value="UniProtKB-EC"/>
</dbReference>
<organism evidence="9 10">
    <name type="scientific">Marinicrinis sediminis</name>
    <dbReference type="NCBI Taxonomy" id="1652465"/>
    <lineage>
        <taxon>Bacteria</taxon>
        <taxon>Bacillati</taxon>
        <taxon>Bacillota</taxon>
        <taxon>Bacilli</taxon>
        <taxon>Bacillales</taxon>
        <taxon>Paenibacillaceae</taxon>
    </lineage>
</organism>
<proteinExistence type="inferred from homology"/>
<comment type="caution">
    <text evidence="9">The sequence shown here is derived from an EMBL/GenBank/DDBJ whole genome shotgun (WGS) entry which is preliminary data.</text>
</comment>
<dbReference type="HAMAP" id="MF_00378">
    <property type="entry name" value="Exonuc_7_L"/>
    <property type="match status" value="1"/>
</dbReference>
<comment type="function">
    <text evidence="5">Bidirectionally degrades single-stranded DNA into large acid-insoluble oligonucleotides, which are then degraded further into small acid-soluble oligonucleotides.</text>
</comment>
<evidence type="ECO:0000256" key="1">
    <source>
        <dbReference type="ARBA" id="ARBA00022490"/>
    </source>
</evidence>
<reference evidence="10" key="1">
    <citation type="journal article" date="2019" name="Int. J. Syst. Evol. Microbiol.">
        <title>The Global Catalogue of Microorganisms (GCM) 10K type strain sequencing project: providing services to taxonomists for standard genome sequencing and annotation.</title>
        <authorList>
            <consortium name="The Broad Institute Genomics Platform"/>
            <consortium name="The Broad Institute Genome Sequencing Center for Infectious Disease"/>
            <person name="Wu L."/>
            <person name="Ma J."/>
        </authorList>
    </citation>
    <scope>NUCLEOTIDE SEQUENCE [LARGE SCALE GENOMIC DNA]</scope>
    <source>
        <strain evidence="10">KCTC 33676</strain>
    </source>
</reference>
<keyword evidence="1 5" id="KW-0963">Cytoplasm</keyword>
<dbReference type="EMBL" id="JBHUMM010000043">
    <property type="protein sequence ID" value="MFD2672773.1"/>
    <property type="molecule type" value="Genomic_DNA"/>
</dbReference>
<evidence type="ECO:0000256" key="3">
    <source>
        <dbReference type="ARBA" id="ARBA00022801"/>
    </source>
</evidence>
<keyword evidence="2 5" id="KW-0540">Nuclease</keyword>
<gene>
    <name evidence="5 9" type="primary">xseA</name>
    <name evidence="9" type="ORF">ACFSUC_14490</name>
</gene>
<evidence type="ECO:0000259" key="7">
    <source>
        <dbReference type="Pfam" id="PF02601"/>
    </source>
</evidence>
<evidence type="ECO:0000256" key="2">
    <source>
        <dbReference type="ARBA" id="ARBA00022722"/>
    </source>
</evidence>
<protein>
    <recommendedName>
        <fullName evidence="5">Exodeoxyribonuclease 7 large subunit</fullName>
        <ecNumber evidence="5">3.1.11.6</ecNumber>
    </recommendedName>
    <alternativeName>
        <fullName evidence="5">Exodeoxyribonuclease VII large subunit</fullName>
        <shortName evidence="5">Exonuclease VII large subunit</shortName>
    </alternativeName>
</protein>
<comment type="similarity">
    <text evidence="5 6">Belongs to the XseA family.</text>
</comment>
<dbReference type="InterPro" id="IPR025824">
    <property type="entry name" value="OB-fold_nuc-bd_dom"/>
</dbReference>
<evidence type="ECO:0000256" key="4">
    <source>
        <dbReference type="ARBA" id="ARBA00022839"/>
    </source>
</evidence>
<dbReference type="PANTHER" id="PTHR30008:SF0">
    <property type="entry name" value="EXODEOXYRIBONUCLEASE 7 LARGE SUBUNIT"/>
    <property type="match status" value="1"/>
</dbReference>
<evidence type="ECO:0000256" key="6">
    <source>
        <dbReference type="RuleBase" id="RU004355"/>
    </source>
</evidence>
<evidence type="ECO:0000313" key="10">
    <source>
        <dbReference type="Proteomes" id="UP001597497"/>
    </source>
</evidence>
<dbReference type="NCBIfam" id="TIGR00237">
    <property type="entry name" value="xseA"/>
    <property type="match status" value="1"/>
</dbReference>
<accession>A0ABW5RCM7</accession>
<feature type="domain" description="OB-fold nucleic acid binding" evidence="8">
    <location>
        <begin position="10"/>
        <end position="105"/>
    </location>
</feature>
<evidence type="ECO:0000313" key="9">
    <source>
        <dbReference type="EMBL" id="MFD2672773.1"/>
    </source>
</evidence>
<keyword evidence="10" id="KW-1185">Reference proteome</keyword>
<dbReference type="InterPro" id="IPR003753">
    <property type="entry name" value="Exonuc_VII_L"/>
</dbReference>
<keyword evidence="4 5" id="KW-0269">Exonuclease</keyword>
<name>A0ABW5RCM7_9BACL</name>
<comment type="catalytic activity">
    <reaction evidence="5 6">
        <text>Exonucleolytic cleavage in either 5'- to 3'- or 3'- to 5'-direction to yield nucleoside 5'-phosphates.</text>
        <dbReference type="EC" id="3.1.11.6"/>
    </reaction>
</comment>
<dbReference type="PANTHER" id="PTHR30008">
    <property type="entry name" value="EXODEOXYRIBONUCLEASE 7 LARGE SUBUNIT"/>
    <property type="match status" value="1"/>
</dbReference>
<dbReference type="Pfam" id="PF13742">
    <property type="entry name" value="tRNA_anti_2"/>
    <property type="match status" value="1"/>
</dbReference>
<feature type="domain" description="Exonuclease VII large subunit C-terminal" evidence="7">
    <location>
        <begin position="128"/>
        <end position="445"/>
    </location>
</feature>
<dbReference type="InterPro" id="IPR020579">
    <property type="entry name" value="Exonuc_VII_lsu_C"/>
</dbReference>